<gene>
    <name evidence="2" type="ORF">K1W69_04895</name>
</gene>
<dbReference type="GO" id="GO:0035438">
    <property type="term" value="F:cyclic-di-GMP binding"/>
    <property type="evidence" value="ECO:0007669"/>
    <property type="project" value="InterPro"/>
</dbReference>
<keyword evidence="3" id="KW-1185">Reference proteome</keyword>
<dbReference type="EMBL" id="JAICBX010000001">
    <property type="protein sequence ID" value="MBW8636520.1"/>
    <property type="molecule type" value="Genomic_DNA"/>
</dbReference>
<accession>A0AAE2ZL59</accession>
<dbReference type="Pfam" id="PF07238">
    <property type="entry name" value="PilZ"/>
    <property type="match status" value="1"/>
</dbReference>
<organism evidence="2 3">
    <name type="scientific">Flavimaribacter sediminis</name>
    <dbReference type="NCBI Taxonomy" id="2865987"/>
    <lineage>
        <taxon>Bacteria</taxon>
        <taxon>Pseudomonadati</taxon>
        <taxon>Pseudomonadota</taxon>
        <taxon>Alphaproteobacteria</taxon>
        <taxon>Hyphomicrobiales</taxon>
        <taxon>Rhizobiaceae</taxon>
        <taxon>Flavimaribacter</taxon>
    </lineage>
</organism>
<name>A0AAE2ZL59_9HYPH</name>
<dbReference type="Proteomes" id="UP001196509">
    <property type="component" value="Unassembled WGS sequence"/>
</dbReference>
<comment type="caution">
    <text evidence="2">The sequence shown here is derived from an EMBL/GenBank/DDBJ whole genome shotgun (WGS) entry which is preliminary data.</text>
</comment>
<feature type="domain" description="PilZ" evidence="1">
    <location>
        <begin position="120"/>
        <end position="202"/>
    </location>
</feature>
<evidence type="ECO:0000259" key="1">
    <source>
        <dbReference type="Pfam" id="PF07238"/>
    </source>
</evidence>
<proteinExistence type="predicted"/>
<evidence type="ECO:0000313" key="3">
    <source>
        <dbReference type="Proteomes" id="UP001196509"/>
    </source>
</evidence>
<reference evidence="2" key="1">
    <citation type="submission" date="2021-08" db="EMBL/GenBank/DDBJ databases">
        <title>Hoeflea bacterium WL0058 sp. nov., isolated from the sediment.</title>
        <authorList>
            <person name="Wang L."/>
            <person name="Zhang D."/>
        </authorList>
    </citation>
    <scope>NUCLEOTIDE SEQUENCE</scope>
    <source>
        <strain evidence="2">WL0058</strain>
    </source>
</reference>
<evidence type="ECO:0000313" key="2">
    <source>
        <dbReference type="EMBL" id="MBW8636520.1"/>
    </source>
</evidence>
<dbReference type="SUPFAM" id="SSF141371">
    <property type="entry name" value="PilZ domain-like"/>
    <property type="match status" value="1"/>
</dbReference>
<dbReference type="Gene3D" id="2.40.10.220">
    <property type="entry name" value="predicted glycosyltransferase like domains"/>
    <property type="match status" value="1"/>
</dbReference>
<dbReference type="AlphaFoldDB" id="A0AAE2ZL59"/>
<dbReference type="InterPro" id="IPR009875">
    <property type="entry name" value="PilZ_domain"/>
</dbReference>
<sequence>MQTTRPTLERIITPDPESNGHKVVALDLSGRLMCADFNEYQCVAVEMSPFEAYFRCAARPQSQERIIAYIDHIGRVEGKMSGLAEDGFRIKIKATERKRQKLAAQLNWFANRNEMGVAEDRRHERIVPRDPNAEIKLADGDTYPCRIVDLSMSGAAIEIEARPALGSHVLLGNMRGRVVRHFDDGIAIEFATIQPPEALENYI</sequence>
<protein>
    <submittedName>
        <fullName evidence="2">PilZ domain-containing protein</fullName>
    </submittedName>
</protein>
<dbReference type="RefSeq" id="WP_220227197.1">
    <property type="nucleotide sequence ID" value="NZ_JAICBX010000001.1"/>
</dbReference>